<dbReference type="PANTHER" id="PTHR33525:SF3">
    <property type="entry name" value="RIBONUCLEASE Y"/>
    <property type="match status" value="1"/>
</dbReference>
<organism evidence="2 3">
    <name type="scientific">Candidatus Desulfobacillus denitrificans</name>
    <dbReference type="NCBI Taxonomy" id="2608985"/>
    <lineage>
        <taxon>Bacteria</taxon>
        <taxon>Pseudomonadati</taxon>
        <taxon>Pseudomonadota</taxon>
        <taxon>Betaproteobacteria</taxon>
        <taxon>Candidatus Desulfobacillus</taxon>
    </lineage>
</organism>
<dbReference type="KEGG" id="ddz:DSYM_06680"/>
<dbReference type="Pfam" id="PF08668">
    <property type="entry name" value="HDOD"/>
    <property type="match status" value="1"/>
</dbReference>
<feature type="domain" description="HDOD" evidence="1">
    <location>
        <begin position="23"/>
        <end position="218"/>
    </location>
</feature>
<dbReference type="PANTHER" id="PTHR33525">
    <property type="match status" value="1"/>
</dbReference>
<reference evidence="2" key="1">
    <citation type="journal article" name="DNA Res.">
        <title>The physiological potential of anammox bacteria as revealed by their core genome structure.</title>
        <authorList>
            <person name="Okubo T."/>
            <person name="Toyoda A."/>
            <person name="Fukuhara K."/>
            <person name="Uchiyama I."/>
            <person name="Harigaya Y."/>
            <person name="Kuroiwa M."/>
            <person name="Suzuki T."/>
            <person name="Murakami Y."/>
            <person name="Suwa Y."/>
            <person name="Takami H."/>
        </authorList>
    </citation>
    <scope>NUCLEOTIDE SEQUENCE</scope>
    <source>
        <strain evidence="2">317325-3</strain>
    </source>
</reference>
<protein>
    <recommendedName>
        <fullName evidence="1">HDOD domain-containing protein</fullName>
    </recommendedName>
</protein>
<dbReference type="InterPro" id="IPR013976">
    <property type="entry name" value="HDOD"/>
</dbReference>
<dbReference type="PROSITE" id="PS51833">
    <property type="entry name" value="HDOD"/>
    <property type="match status" value="1"/>
</dbReference>
<evidence type="ECO:0000259" key="1">
    <source>
        <dbReference type="PROSITE" id="PS51833"/>
    </source>
</evidence>
<dbReference type="SUPFAM" id="SSF109604">
    <property type="entry name" value="HD-domain/PDEase-like"/>
    <property type="match status" value="1"/>
</dbReference>
<dbReference type="EMBL" id="AP021857">
    <property type="protein sequence ID" value="BBO19969.1"/>
    <property type="molecule type" value="Genomic_DNA"/>
</dbReference>
<evidence type="ECO:0000313" key="2">
    <source>
        <dbReference type="EMBL" id="BBO19969.1"/>
    </source>
</evidence>
<evidence type="ECO:0000313" key="3">
    <source>
        <dbReference type="Proteomes" id="UP000662914"/>
    </source>
</evidence>
<accession>A0A809QX35</accession>
<dbReference type="Gene3D" id="1.10.3210.10">
    <property type="entry name" value="Hypothetical protein af1432"/>
    <property type="match status" value="1"/>
</dbReference>
<gene>
    <name evidence="2" type="ORF">DSYM_06680</name>
</gene>
<name>A0A809QX35_9PROT</name>
<proteinExistence type="predicted"/>
<sequence length="291" mass="32198">MTQDPSSPRGLNAWLARIRDQELPIFGRTAERIRDLTDSEKAAVSELAEAILCDPGMTAKLLRIANSVIFNTAGWQITTVSRAVVMLGFDMVRQIALSVAFVDAFLRGPVRERVLREMARAFHAAVQARWLAARRHDAQPEEVFIAALLYRFGELAYWCFSGEEGDALDEALRRHPQYPGDVEQSLLGFRLTQLTVALTRDWRVSPLLQSVLKGGYAKRSREQAVVLAFRLAEGAEAGWDGEPARARLQDVAGYLQLPLEETAGPVMRNAAEAATVAECYGAAEAARFIPQ</sequence>
<dbReference type="Proteomes" id="UP000662914">
    <property type="component" value="Chromosome"/>
</dbReference>
<dbReference type="AlphaFoldDB" id="A0A809QX35"/>
<dbReference type="InterPro" id="IPR052340">
    <property type="entry name" value="RNase_Y/CdgJ"/>
</dbReference>